<keyword evidence="3" id="KW-0547">Nucleotide-binding</keyword>
<reference evidence="7 8" key="1">
    <citation type="submission" date="2018-03" db="EMBL/GenBank/DDBJ databases">
        <title>Ahniella affigens gen. nov., sp. nov., a gammaproteobacterium isolated from sandy soil near a stream.</title>
        <authorList>
            <person name="Ko Y."/>
            <person name="Kim J.-H."/>
        </authorList>
    </citation>
    <scope>NUCLEOTIDE SEQUENCE [LARGE SCALE GENOMIC DNA]</scope>
    <source>
        <strain evidence="7 8">D13</strain>
    </source>
</reference>
<dbReference type="PANTHER" id="PTHR43335">
    <property type="entry name" value="ABC TRANSPORTER, ATP-BINDING PROTEIN"/>
    <property type="match status" value="1"/>
</dbReference>
<evidence type="ECO:0000313" key="7">
    <source>
        <dbReference type="EMBL" id="AVP96767.1"/>
    </source>
</evidence>
<accession>A0A2P1PPK0</accession>
<dbReference type="InterPro" id="IPR003439">
    <property type="entry name" value="ABC_transporter-like_ATP-bd"/>
</dbReference>
<dbReference type="SMART" id="SM00382">
    <property type="entry name" value="AAA"/>
    <property type="match status" value="1"/>
</dbReference>
<dbReference type="OrthoDB" id="9775490at2"/>
<dbReference type="InterPro" id="IPR027417">
    <property type="entry name" value="P-loop_NTPase"/>
</dbReference>
<dbReference type="PROSITE" id="PS50893">
    <property type="entry name" value="ABC_TRANSPORTER_2"/>
    <property type="match status" value="1"/>
</dbReference>
<proteinExistence type="inferred from homology"/>
<evidence type="ECO:0000256" key="4">
    <source>
        <dbReference type="ARBA" id="ARBA00022840"/>
    </source>
</evidence>
<evidence type="ECO:0000259" key="6">
    <source>
        <dbReference type="PROSITE" id="PS50893"/>
    </source>
</evidence>
<dbReference type="Gene3D" id="3.40.50.300">
    <property type="entry name" value="P-loop containing nucleotide triphosphate hydrolases"/>
    <property type="match status" value="1"/>
</dbReference>
<reference evidence="7 8" key="2">
    <citation type="submission" date="2018-03" db="EMBL/GenBank/DDBJ databases">
        <authorList>
            <person name="Keele B.F."/>
        </authorList>
    </citation>
    <scope>NUCLEOTIDE SEQUENCE [LARGE SCALE GENOMIC DNA]</scope>
    <source>
        <strain evidence="7 8">D13</strain>
    </source>
</reference>
<dbReference type="InterPro" id="IPR017871">
    <property type="entry name" value="ABC_transporter-like_CS"/>
</dbReference>
<feature type="domain" description="ABC transporter" evidence="6">
    <location>
        <begin position="36"/>
        <end position="263"/>
    </location>
</feature>
<keyword evidence="2" id="KW-0813">Transport</keyword>
<dbReference type="EMBL" id="CP027860">
    <property type="protein sequence ID" value="AVP96767.1"/>
    <property type="molecule type" value="Genomic_DNA"/>
</dbReference>
<dbReference type="GO" id="GO:0005524">
    <property type="term" value="F:ATP binding"/>
    <property type="evidence" value="ECO:0007669"/>
    <property type="project" value="UniProtKB-KW"/>
</dbReference>
<evidence type="ECO:0000256" key="2">
    <source>
        <dbReference type="ARBA" id="ARBA00022448"/>
    </source>
</evidence>
<dbReference type="SUPFAM" id="SSF52540">
    <property type="entry name" value="P-loop containing nucleoside triphosphate hydrolases"/>
    <property type="match status" value="1"/>
</dbReference>
<protein>
    <submittedName>
        <fullName evidence="7">Bacitracin ABC transporter ATP-binding protein</fullName>
    </submittedName>
</protein>
<keyword evidence="4 7" id="KW-0067">ATP-binding</keyword>
<dbReference type="PROSITE" id="PS00211">
    <property type="entry name" value="ABC_TRANSPORTER_1"/>
    <property type="match status" value="1"/>
</dbReference>
<evidence type="ECO:0000256" key="3">
    <source>
        <dbReference type="ARBA" id="ARBA00022741"/>
    </source>
</evidence>
<evidence type="ECO:0000313" key="8">
    <source>
        <dbReference type="Proteomes" id="UP000241074"/>
    </source>
</evidence>
<evidence type="ECO:0000256" key="1">
    <source>
        <dbReference type="ARBA" id="ARBA00005417"/>
    </source>
</evidence>
<dbReference type="PANTHER" id="PTHR43335:SF4">
    <property type="entry name" value="ABC TRANSPORTER, ATP-BINDING PROTEIN"/>
    <property type="match status" value="1"/>
</dbReference>
<dbReference type="Pfam" id="PF00005">
    <property type="entry name" value="ABC_tran"/>
    <property type="match status" value="1"/>
</dbReference>
<dbReference type="GO" id="GO:0016887">
    <property type="term" value="F:ATP hydrolysis activity"/>
    <property type="evidence" value="ECO:0007669"/>
    <property type="project" value="InterPro"/>
</dbReference>
<dbReference type="AlphaFoldDB" id="A0A2P1PPK0"/>
<dbReference type="KEGG" id="xba:C7S18_05945"/>
<organism evidence="7 8">
    <name type="scientific">Ahniella affigens</name>
    <dbReference type="NCBI Taxonomy" id="2021234"/>
    <lineage>
        <taxon>Bacteria</taxon>
        <taxon>Pseudomonadati</taxon>
        <taxon>Pseudomonadota</taxon>
        <taxon>Gammaproteobacteria</taxon>
        <taxon>Lysobacterales</taxon>
        <taxon>Rhodanobacteraceae</taxon>
        <taxon>Ahniella</taxon>
    </lineage>
</organism>
<name>A0A2P1PPK0_9GAMM</name>
<dbReference type="Proteomes" id="UP000241074">
    <property type="component" value="Chromosome"/>
</dbReference>
<comment type="similarity">
    <text evidence="1">Belongs to the ABC transporter superfamily.</text>
</comment>
<evidence type="ECO:0000256" key="5">
    <source>
        <dbReference type="SAM" id="MobiDB-lite"/>
    </source>
</evidence>
<dbReference type="InterPro" id="IPR003593">
    <property type="entry name" value="AAA+_ATPase"/>
</dbReference>
<sequence>MGQRTHGPMRQTPHTRRIGAQTRDQSSRTERAMLAIETRTLSKTYPGGFGVQDLNLQVPEAVIFGFLGPNGAGKTTTIRLLLDLLTPDTGEVWLSGQRLSRQDRRALQRVGAMVETPSVYPHLSGRDNLRAHCLLLDLPEKRADEALLRVDLSDAAHRRVAQYSLGMRQRLGIAMALLNRPNLLILDEPSNGLDPPGVLAMRHLLRQLVQDDGITVFLSSHLLHEMQQLAQHLALLKQGRLFFQGSLTRLRSRFPNQLELRCADIEGAAQWLTDHGEYLSRPSADRILVANPKASAEQINRGLMAAGISLTWLSVHEPSLEDMFLDAMASVPNHAAAEVQS</sequence>
<keyword evidence="8" id="KW-1185">Reference proteome</keyword>
<feature type="region of interest" description="Disordered" evidence="5">
    <location>
        <begin position="1"/>
        <end position="29"/>
    </location>
</feature>
<gene>
    <name evidence="7" type="ORF">C7S18_05945</name>
</gene>